<dbReference type="EMBL" id="JARTLI010000020">
    <property type="protein sequence ID" value="MED5052446.1"/>
    <property type="molecule type" value="Genomic_DNA"/>
</dbReference>
<reference evidence="2 3" key="1">
    <citation type="submission" date="2023-03" db="EMBL/GenBank/DDBJ databases">
        <title>Bacillus Genome Sequencing.</title>
        <authorList>
            <person name="Dunlap C."/>
        </authorList>
    </citation>
    <scope>NUCLEOTIDE SEQUENCE [LARGE SCALE GENOMIC DNA]</scope>
    <source>
        <strain evidence="2 3">NRS-38</strain>
    </source>
</reference>
<evidence type="ECO:0000256" key="1">
    <source>
        <dbReference type="SAM" id="MobiDB-lite"/>
    </source>
</evidence>
<dbReference type="AlphaFoldDB" id="A0ABD5IYK7"/>
<accession>A0ABD5IYK7</accession>
<dbReference type="RefSeq" id="WP_080862767.1">
    <property type="nucleotide sequence ID" value="NZ_JARTLI010000020.1"/>
</dbReference>
<gene>
    <name evidence="2" type="ORF">P9850_11350</name>
</gene>
<name>A0ABD5IYK7_9BACL</name>
<evidence type="ECO:0008006" key="4">
    <source>
        <dbReference type="Google" id="ProtNLM"/>
    </source>
</evidence>
<proteinExistence type="predicted"/>
<comment type="caution">
    <text evidence="2">The sequence shown here is derived from an EMBL/GenBank/DDBJ whole genome shotgun (WGS) entry which is preliminary data.</text>
</comment>
<evidence type="ECO:0000313" key="3">
    <source>
        <dbReference type="Proteomes" id="UP001339962"/>
    </source>
</evidence>
<dbReference type="Proteomes" id="UP001339962">
    <property type="component" value="Unassembled WGS sequence"/>
</dbReference>
<sequence>MSDNKKNLEQISSSLAKLFILDAFNKHNVSSEHRRQLSDDEKQQLKALVGNLQNQVNEFLEKQNQPKIAKTTKTPEAPKNTTLRDMLKNRKKS</sequence>
<evidence type="ECO:0000313" key="2">
    <source>
        <dbReference type="EMBL" id="MED5052446.1"/>
    </source>
</evidence>
<feature type="region of interest" description="Disordered" evidence="1">
    <location>
        <begin position="61"/>
        <end position="93"/>
    </location>
</feature>
<feature type="compositionally biased region" description="Polar residues" evidence="1">
    <location>
        <begin position="61"/>
        <end position="83"/>
    </location>
</feature>
<protein>
    <recommendedName>
        <fullName evidence="4">Spore coat protein</fullName>
    </recommendedName>
</protein>
<organism evidence="2 3">
    <name type="scientific">Anoxybacteroides rupiense</name>
    <dbReference type="NCBI Taxonomy" id="311460"/>
    <lineage>
        <taxon>Bacteria</taxon>
        <taxon>Bacillati</taxon>
        <taxon>Bacillota</taxon>
        <taxon>Bacilli</taxon>
        <taxon>Bacillales</taxon>
        <taxon>Anoxybacillaceae</taxon>
        <taxon>Anoxybacteroides</taxon>
    </lineage>
</organism>